<dbReference type="InterPro" id="IPR017941">
    <property type="entry name" value="Rieske_2Fe-2S"/>
</dbReference>
<dbReference type="CDD" id="cd00680">
    <property type="entry name" value="RHO_alpha_C"/>
    <property type="match status" value="1"/>
</dbReference>
<dbReference type="Pfam" id="PF00848">
    <property type="entry name" value="Ring_hydroxyl_A"/>
    <property type="match status" value="1"/>
</dbReference>
<evidence type="ECO:0000256" key="6">
    <source>
        <dbReference type="ARBA" id="ARBA00023004"/>
    </source>
</evidence>
<dbReference type="Gene3D" id="3.90.380.10">
    <property type="entry name" value="Naphthalene 1,2-dioxygenase Alpha Subunit, Chain A, domain 1"/>
    <property type="match status" value="1"/>
</dbReference>
<feature type="domain" description="Rieske" evidence="8">
    <location>
        <begin position="36"/>
        <end position="143"/>
    </location>
</feature>
<dbReference type="SUPFAM" id="SSF55961">
    <property type="entry name" value="Bet v1-like"/>
    <property type="match status" value="1"/>
</dbReference>
<dbReference type="PANTHER" id="PTHR43756:SF5">
    <property type="entry name" value="CHOLINE MONOOXYGENASE, CHLOROPLASTIC"/>
    <property type="match status" value="1"/>
</dbReference>
<dbReference type="PROSITE" id="PS51296">
    <property type="entry name" value="RIESKE"/>
    <property type="match status" value="1"/>
</dbReference>
<dbReference type="Pfam" id="PF00355">
    <property type="entry name" value="Rieske"/>
    <property type="match status" value="1"/>
</dbReference>
<evidence type="ECO:0000256" key="3">
    <source>
        <dbReference type="ARBA" id="ARBA00022714"/>
    </source>
</evidence>
<keyword evidence="3" id="KW-0001">2Fe-2S</keyword>
<protein>
    <submittedName>
        <fullName evidence="9">Aromatic ring-hydroxylating dioxygenase subunit alpha</fullName>
    </submittedName>
</protein>
<gene>
    <name evidence="9" type="ORF">I6G66_23170</name>
</gene>
<dbReference type="RefSeq" id="WP_197954729.1">
    <property type="nucleotide sequence ID" value="NZ_CP065668.1"/>
</dbReference>
<organism evidence="9 10">
    <name type="scientific">Delftia acidovorans</name>
    <name type="common">Pseudomonas acidovorans</name>
    <name type="synonym">Comamonas acidovorans</name>
    <dbReference type="NCBI Taxonomy" id="80866"/>
    <lineage>
        <taxon>Bacteria</taxon>
        <taxon>Pseudomonadati</taxon>
        <taxon>Pseudomonadota</taxon>
        <taxon>Betaproteobacteria</taxon>
        <taxon>Burkholderiales</taxon>
        <taxon>Comamonadaceae</taxon>
        <taxon>Delftia</taxon>
    </lineage>
</organism>
<evidence type="ECO:0000256" key="4">
    <source>
        <dbReference type="ARBA" id="ARBA00022723"/>
    </source>
</evidence>
<dbReference type="SUPFAM" id="SSF50022">
    <property type="entry name" value="ISP domain"/>
    <property type="match status" value="1"/>
</dbReference>
<dbReference type="InterPro" id="IPR036922">
    <property type="entry name" value="Rieske_2Fe-2S_sf"/>
</dbReference>
<dbReference type="InterPro" id="IPR001663">
    <property type="entry name" value="Rng_hydr_dOase-A"/>
</dbReference>
<dbReference type="PANTHER" id="PTHR43756">
    <property type="entry name" value="CHOLINE MONOOXYGENASE, CHLOROPLASTIC"/>
    <property type="match status" value="1"/>
</dbReference>
<dbReference type="InterPro" id="IPR015879">
    <property type="entry name" value="Ring_hydroxy_dOase_asu_C_dom"/>
</dbReference>
<dbReference type="Proteomes" id="UP000594778">
    <property type="component" value="Chromosome"/>
</dbReference>
<sequence>MNTSTESLSYRIHPRAYWSPEQRTQELLHLFPHVWLFAGLMLELQEKMHYGVRLGETELLLQRDAQGNPRAFLNVCSHRHAKLCEPGLHKGPVRCPYHSWVFDRQGIPTGIPQKKAFPMVMADPEKFRLKEFPCAAVGQFIFVRLSPQGPSLQEYLGNQYDFLEHASLGMNGVLDEFQEDVAANWKIVIENSLEGYHIPAVHNRTFGQIDGMSREEQAPTFFLDDPLHSHLEHSANSDWVTRFARMGKKIGQWPWRFEHYTHHLIFPNLTVTSFMGYSFHIQRFDPISTNRTHVHSRTLGVHFTNATEVGCKMMERIHADGHSFTRKVFIEDGDICGKIQKGVEQATQYAVLGQGIEDRVAHFQKSYQSLMTREPTKYSHTENN</sequence>
<reference evidence="9 10" key="1">
    <citation type="submission" date="2020-12" db="EMBL/GenBank/DDBJ databases">
        <title>FDA dAtabase for Regulatory Grade micrObial Sequences (FDA-ARGOS): Supporting development and validation of Infectious Disease Dx tests.</title>
        <authorList>
            <person name="Sproer C."/>
            <person name="Gronow S."/>
            <person name="Severitt S."/>
            <person name="Schroder I."/>
            <person name="Tallon L."/>
            <person name="Sadzewicz L."/>
            <person name="Zhao X."/>
            <person name="Boylan J."/>
            <person name="Ott S."/>
            <person name="Bowen H."/>
            <person name="Vavikolanu K."/>
            <person name="Mehta A."/>
            <person name="Aluvathingal J."/>
            <person name="Nadendla S."/>
            <person name="Lowell S."/>
            <person name="Myers T."/>
            <person name="Yan Y."/>
            <person name="Sichtig H."/>
        </authorList>
    </citation>
    <scope>NUCLEOTIDE SEQUENCE [LARGE SCALE GENOMIC DNA]</scope>
    <source>
        <strain evidence="9 10">FDAARGOS_909</strain>
    </source>
</reference>
<keyword evidence="4" id="KW-0479">Metal-binding</keyword>
<keyword evidence="5" id="KW-0560">Oxidoreductase</keyword>
<accession>A0A7T2VYK0</accession>
<keyword evidence="7" id="KW-0411">Iron-sulfur</keyword>
<evidence type="ECO:0000313" key="9">
    <source>
        <dbReference type="EMBL" id="QPS07168.1"/>
    </source>
</evidence>
<dbReference type="AlphaFoldDB" id="A0A7T2VYK0"/>
<comment type="cofactor">
    <cofactor evidence="1">
        <name>Fe cation</name>
        <dbReference type="ChEBI" id="CHEBI:24875"/>
    </cofactor>
</comment>
<evidence type="ECO:0000256" key="1">
    <source>
        <dbReference type="ARBA" id="ARBA00001962"/>
    </source>
</evidence>
<dbReference type="PRINTS" id="PR00090">
    <property type="entry name" value="RNGDIOXGNASE"/>
</dbReference>
<dbReference type="CDD" id="cd03469">
    <property type="entry name" value="Rieske_RO_Alpha_N"/>
    <property type="match status" value="1"/>
</dbReference>
<keyword evidence="6" id="KW-0408">Iron</keyword>
<evidence type="ECO:0000256" key="2">
    <source>
        <dbReference type="ARBA" id="ARBA00008751"/>
    </source>
</evidence>
<dbReference type="EMBL" id="CP065668">
    <property type="protein sequence ID" value="QPS07168.1"/>
    <property type="molecule type" value="Genomic_DNA"/>
</dbReference>
<dbReference type="GO" id="GO:0051213">
    <property type="term" value="F:dioxygenase activity"/>
    <property type="evidence" value="ECO:0007669"/>
    <property type="project" value="UniProtKB-KW"/>
</dbReference>
<comment type="similarity">
    <text evidence="2">Belongs to the bacterial ring-hydroxylating dioxygenase alpha subunit family.</text>
</comment>
<evidence type="ECO:0000313" key="10">
    <source>
        <dbReference type="Proteomes" id="UP000594778"/>
    </source>
</evidence>
<keyword evidence="9" id="KW-0223">Dioxygenase</keyword>
<proteinExistence type="inferred from homology"/>
<dbReference type="GO" id="GO:0005506">
    <property type="term" value="F:iron ion binding"/>
    <property type="evidence" value="ECO:0007669"/>
    <property type="project" value="InterPro"/>
</dbReference>
<evidence type="ECO:0000259" key="8">
    <source>
        <dbReference type="PROSITE" id="PS51296"/>
    </source>
</evidence>
<evidence type="ECO:0000256" key="7">
    <source>
        <dbReference type="ARBA" id="ARBA00023014"/>
    </source>
</evidence>
<name>A0A7T2VYK0_DELAC</name>
<evidence type="ECO:0000256" key="5">
    <source>
        <dbReference type="ARBA" id="ARBA00023002"/>
    </source>
</evidence>
<dbReference type="Gene3D" id="2.102.10.10">
    <property type="entry name" value="Rieske [2Fe-2S] iron-sulphur domain"/>
    <property type="match status" value="1"/>
</dbReference>
<dbReference type="GO" id="GO:0051537">
    <property type="term" value="F:2 iron, 2 sulfur cluster binding"/>
    <property type="evidence" value="ECO:0007669"/>
    <property type="project" value="UniProtKB-KW"/>
</dbReference>